<dbReference type="NCBIfam" id="NF037959">
    <property type="entry name" value="MFS_SpdSyn"/>
    <property type="match status" value="1"/>
</dbReference>
<keyword evidence="4" id="KW-0745">Spermidine biosynthesis</keyword>
<comment type="similarity">
    <text evidence="1 4">Belongs to the spermidine/spermine synthase family.</text>
</comment>
<feature type="transmembrane region" description="Helical" evidence="4">
    <location>
        <begin position="190"/>
        <end position="208"/>
    </location>
</feature>
<comment type="caution">
    <text evidence="4">Lacks the conserved Asp active site.</text>
</comment>
<dbReference type="Pfam" id="PF01564">
    <property type="entry name" value="Spermine_synth"/>
    <property type="match status" value="1"/>
</dbReference>
<dbReference type="UniPathway" id="UPA00248">
    <property type="reaction ID" value="UER00314"/>
</dbReference>
<dbReference type="PROSITE" id="PS51006">
    <property type="entry name" value="PABS_2"/>
    <property type="match status" value="1"/>
</dbReference>
<evidence type="ECO:0000256" key="5">
    <source>
        <dbReference type="PROSITE-ProRule" id="PRU00354"/>
    </source>
</evidence>
<dbReference type="SUPFAM" id="SSF103473">
    <property type="entry name" value="MFS general substrate transporter"/>
    <property type="match status" value="1"/>
</dbReference>
<feature type="transmembrane region" description="Helical" evidence="4">
    <location>
        <begin position="119"/>
        <end position="143"/>
    </location>
</feature>
<feature type="binding site" evidence="4">
    <location>
        <position position="343"/>
    </location>
    <ligand>
        <name>S-methyl-5'-thioadenosine</name>
        <dbReference type="ChEBI" id="CHEBI:17509"/>
    </ligand>
</feature>
<dbReference type="PANTHER" id="PTHR43317">
    <property type="entry name" value="THERMOSPERMINE SYNTHASE ACAULIS5"/>
    <property type="match status" value="1"/>
</dbReference>
<dbReference type="Proteomes" id="UP000226592">
    <property type="component" value="Unassembled WGS sequence"/>
</dbReference>
<comment type="catalytic activity">
    <reaction evidence="4">
        <text>S-adenosyl 3-(methylsulfanyl)propylamine + putrescine = S-methyl-5'-thioadenosine + spermidine + H(+)</text>
        <dbReference type="Rhea" id="RHEA:12721"/>
        <dbReference type="ChEBI" id="CHEBI:15378"/>
        <dbReference type="ChEBI" id="CHEBI:17509"/>
        <dbReference type="ChEBI" id="CHEBI:57443"/>
        <dbReference type="ChEBI" id="CHEBI:57834"/>
        <dbReference type="ChEBI" id="CHEBI:326268"/>
        <dbReference type="EC" id="2.5.1.16"/>
    </reaction>
</comment>
<sequence length="719" mass="80340">MEFFEKHFSKVVLFAFFVSGAAGLMYEIIWFRYLQMIFGTTVYAASTMLTAFMAGLALGSWLVGRYADKRIKNPAVAFSYCQLLIGIYGIGLIFVFNMLPMVSIVLQGILGGQFFLYSLARFAAIFLLLIFPTTLMGATFPLIAKAYAKKMDELGKDIANVYSVNSMGAIIGSFAAGFLVIPLIGMQNSVLLTASLNLLSAGIVLLSQKTNWKKVAPAFIIFFLLLVFPPQFEPQNFLSLQRVPGLEQWEQQKVKQELLFFEDSIYGNVSVIHSQGGGRALLTEGKTDASTNMGDMRTQKMIAHIPILLHENPKEVLLIGLGAGFTLQSALTYEGVERVDVVEINPSMVKGADLYFSEFTDNALSNEKTNLILDDGRNYLLYTKEKYDIIASEPSNPHVSSVAFLFTKEYLEMAKAKLKDDGIMIQWFPAYEIAEVDYRIMAKTFTSVFPHYVLIQSNSNQADTMAVGSFKPIELSFSKIKEKLAQNPKSAKDLMEIGYNEDNVLLGFTLNEERMKEFGADAPVNTDDKTILEFSAPIARFSKSNAKNALLNFAVEKKLDKGEGLIEIPFIDLLIEDESSFYLNKVGAKIEKFDGLQAEGATFSRVFPLNQNNDLSGQHSIKNKAFLSWNGCGIEISGGRIEQKQSKETEENIFSNRVGVDVEPEWISIKGIDILTFEQDDVLFAQFYCEEQFKRVIVRANCSQHSLFDELLDGLQCLN</sequence>
<dbReference type="Gene3D" id="3.40.50.150">
    <property type="entry name" value="Vaccinia Virus protein VP39"/>
    <property type="match status" value="1"/>
</dbReference>
<dbReference type="CDD" id="cd02440">
    <property type="entry name" value="AdoMet_MTases"/>
    <property type="match status" value="1"/>
</dbReference>
<dbReference type="GO" id="GO:0004766">
    <property type="term" value="F:spermidine synthase activity"/>
    <property type="evidence" value="ECO:0007669"/>
    <property type="project" value="UniProtKB-UniRule"/>
</dbReference>
<evidence type="ECO:0000259" key="6">
    <source>
        <dbReference type="PROSITE" id="PS51006"/>
    </source>
</evidence>
<name>A0A2D6M212_9ARCH</name>
<evidence type="ECO:0000313" key="8">
    <source>
        <dbReference type="Proteomes" id="UP000226592"/>
    </source>
</evidence>
<dbReference type="InterPro" id="IPR030374">
    <property type="entry name" value="PABS"/>
</dbReference>
<keyword evidence="4" id="KW-1133">Transmembrane helix</keyword>
<comment type="function">
    <text evidence="4">Catalyzes the irreversible transfer of a propylamine group from the amino donor S-adenosylmethioninamine (decarboxy-AdoMet) to putrescine (1,4-diaminobutane) to yield spermidine.</text>
</comment>
<evidence type="ECO:0000256" key="2">
    <source>
        <dbReference type="ARBA" id="ARBA00022679"/>
    </source>
</evidence>
<feature type="transmembrane region" description="Helical" evidence="4">
    <location>
        <begin position="12"/>
        <end position="31"/>
    </location>
</feature>
<feature type="transmembrane region" description="Helical" evidence="4">
    <location>
        <begin position="43"/>
        <end position="63"/>
    </location>
</feature>
<dbReference type="AlphaFoldDB" id="A0A2D6M212"/>
<accession>A0A2D6M212</accession>
<protein>
    <recommendedName>
        <fullName evidence="4">Polyamine aminopropyltransferase</fullName>
    </recommendedName>
    <alternativeName>
        <fullName evidence="4">Putrescine aminopropyltransferase</fullName>
        <shortName evidence="4">PAPT</shortName>
    </alternativeName>
    <alternativeName>
        <fullName evidence="4">Spermidine synthase</fullName>
        <shortName evidence="4">SPDS</shortName>
        <shortName evidence="4">SPDSY</shortName>
        <ecNumber evidence="4">2.5.1.16</ecNumber>
    </alternativeName>
</protein>
<dbReference type="Gene3D" id="1.20.1250.20">
    <property type="entry name" value="MFS general substrate transporter like domains"/>
    <property type="match status" value="1"/>
</dbReference>
<keyword evidence="2 4" id="KW-0808">Transferase</keyword>
<evidence type="ECO:0000313" key="7">
    <source>
        <dbReference type="EMBL" id="MAG22450.1"/>
    </source>
</evidence>
<evidence type="ECO:0000256" key="4">
    <source>
        <dbReference type="HAMAP-Rule" id="MF_00198"/>
    </source>
</evidence>
<feature type="transmembrane region" description="Helical" evidence="4">
    <location>
        <begin position="215"/>
        <end position="232"/>
    </location>
</feature>
<comment type="caution">
    <text evidence="4 5">Lacks conserved residue(s) required for the propagation of feature annotation.</text>
</comment>
<comment type="caution">
    <text evidence="7">The sequence shown here is derived from an EMBL/GenBank/DDBJ whole genome shotgun (WGS) entry which is preliminary data.</text>
</comment>
<feature type="transmembrane region" description="Helical" evidence="4">
    <location>
        <begin position="75"/>
        <end position="99"/>
    </location>
</feature>
<organism evidence="7 8">
    <name type="scientific">Candidatus Iainarchaeum sp</name>
    <dbReference type="NCBI Taxonomy" id="3101447"/>
    <lineage>
        <taxon>Archaea</taxon>
        <taxon>Candidatus Iainarchaeota</taxon>
        <taxon>Candidatus Iainarchaeia</taxon>
        <taxon>Candidatus Iainarchaeales</taxon>
        <taxon>Candidatus Iainarchaeaceae</taxon>
        <taxon>Candidatus Iainarchaeum</taxon>
    </lineage>
</organism>
<reference evidence="8" key="1">
    <citation type="submission" date="2017-09" db="EMBL/GenBank/DDBJ databases">
        <title>The Reconstruction of 2,631 Draft Metagenome-Assembled Genomes from the Global Oceans.</title>
        <authorList>
            <person name="Tully B.J."/>
            <person name="Graham E.D."/>
            <person name="Heidelberg J.F."/>
        </authorList>
    </citation>
    <scope>NUCLEOTIDE SEQUENCE [LARGE SCALE GENOMIC DNA]</scope>
</reference>
<dbReference type="EC" id="2.5.1.16" evidence="4"/>
<comment type="pathway">
    <text evidence="4">Amine and polyamine biosynthesis; spermidine biosynthesis; spermidine from putrescine: step 1/1.</text>
</comment>
<keyword evidence="4" id="KW-1003">Cell membrane</keyword>
<gene>
    <name evidence="4" type="primary">speE</name>
    <name evidence="7" type="ORF">CL943_04080</name>
</gene>
<dbReference type="GO" id="GO:0008295">
    <property type="term" value="P:spermidine biosynthetic process"/>
    <property type="evidence" value="ECO:0007669"/>
    <property type="project" value="UniProtKB-UniRule"/>
</dbReference>
<evidence type="ECO:0000256" key="3">
    <source>
        <dbReference type="ARBA" id="ARBA00023115"/>
    </source>
</evidence>
<dbReference type="HAMAP" id="MF_00198">
    <property type="entry name" value="Spermidine_synth"/>
    <property type="match status" value="1"/>
</dbReference>
<dbReference type="InterPro" id="IPR036259">
    <property type="entry name" value="MFS_trans_sf"/>
</dbReference>
<feature type="transmembrane region" description="Helical" evidence="4">
    <location>
        <begin position="164"/>
        <end position="184"/>
    </location>
</feature>
<dbReference type="InterPro" id="IPR001045">
    <property type="entry name" value="Spermi_synthase"/>
</dbReference>
<keyword evidence="4" id="KW-0472">Membrane</keyword>
<proteinExistence type="inferred from homology"/>
<dbReference type="GO" id="GO:0005886">
    <property type="term" value="C:plasma membrane"/>
    <property type="evidence" value="ECO:0007669"/>
    <property type="project" value="UniProtKB-SubCell"/>
</dbReference>
<feature type="domain" description="PABS" evidence="6">
    <location>
        <begin position="242"/>
        <end position="477"/>
    </location>
</feature>
<keyword evidence="3 4" id="KW-0620">Polyamine biosynthesis</keyword>
<feature type="binding site" evidence="4">
    <location>
        <begin position="375"/>
        <end position="376"/>
    </location>
    <ligand>
        <name>S-methyl-5'-thioadenosine</name>
        <dbReference type="ChEBI" id="CHEBI:17509"/>
    </ligand>
</feature>
<dbReference type="InterPro" id="IPR029063">
    <property type="entry name" value="SAM-dependent_MTases_sf"/>
</dbReference>
<comment type="subcellular location">
    <subcellularLocation>
        <location evidence="4">Cell membrane</location>
        <topology evidence="4">Multi-pass membrane protein</topology>
    </subcellularLocation>
</comment>
<keyword evidence="4" id="KW-0812">Transmembrane</keyword>
<dbReference type="SUPFAM" id="SSF53335">
    <property type="entry name" value="S-adenosyl-L-methionine-dependent methyltransferases"/>
    <property type="match status" value="1"/>
</dbReference>
<dbReference type="EMBL" id="NZBU01000012">
    <property type="protein sequence ID" value="MAG22450.1"/>
    <property type="molecule type" value="Genomic_DNA"/>
</dbReference>
<dbReference type="GO" id="GO:0010487">
    <property type="term" value="F:thermospermine synthase activity"/>
    <property type="evidence" value="ECO:0007669"/>
    <property type="project" value="UniProtKB-ARBA"/>
</dbReference>
<dbReference type="PANTHER" id="PTHR43317:SF1">
    <property type="entry name" value="THERMOSPERMINE SYNTHASE ACAULIS5"/>
    <property type="match status" value="1"/>
</dbReference>
<comment type="subunit">
    <text evidence="4">Homodimer or homotetramer.</text>
</comment>
<evidence type="ECO:0000256" key="1">
    <source>
        <dbReference type="ARBA" id="ARBA00007867"/>
    </source>
</evidence>